<feature type="region of interest" description="Disordered" evidence="1">
    <location>
        <begin position="36"/>
        <end position="65"/>
    </location>
</feature>
<evidence type="ECO:0000313" key="2">
    <source>
        <dbReference type="EMBL" id="BBO35701.1"/>
    </source>
</evidence>
<organism evidence="2 3">
    <name type="scientific">Lacipirellula parvula</name>
    <dbReference type="NCBI Taxonomy" id="2650471"/>
    <lineage>
        <taxon>Bacteria</taxon>
        <taxon>Pseudomonadati</taxon>
        <taxon>Planctomycetota</taxon>
        <taxon>Planctomycetia</taxon>
        <taxon>Pirellulales</taxon>
        <taxon>Lacipirellulaceae</taxon>
        <taxon>Lacipirellula</taxon>
    </lineage>
</organism>
<evidence type="ECO:0000313" key="3">
    <source>
        <dbReference type="Proteomes" id="UP000326837"/>
    </source>
</evidence>
<sequence length="65" mass="7268">MNAKTDTNVAHRIEQLLARVAGVRRGTECDRPVKFDRRGQAHAQQVAEAERTANARSISPRNREG</sequence>
<dbReference type="AlphaFoldDB" id="A0A5K7XKJ9"/>
<proteinExistence type="predicted"/>
<gene>
    <name evidence="2" type="ORF">PLANPX_5313</name>
</gene>
<protein>
    <submittedName>
        <fullName evidence="2">Uncharacterized protein</fullName>
    </submittedName>
</protein>
<evidence type="ECO:0000256" key="1">
    <source>
        <dbReference type="SAM" id="MobiDB-lite"/>
    </source>
</evidence>
<feature type="compositionally biased region" description="Polar residues" evidence="1">
    <location>
        <begin position="54"/>
        <end position="65"/>
    </location>
</feature>
<dbReference type="Proteomes" id="UP000326837">
    <property type="component" value="Chromosome"/>
</dbReference>
<reference evidence="3" key="1">
    <citation type="submission" date="2019-10" db="EMBL/GenBank/DDBJ databases">
        <title>Lacipirellula parvula gen. nov., sp. nov., representing a lineage of planctomycetes widespread in freshwater anoxic habitats, and description of the family Lacipirellulaceae.</title>
        <authorList>
            <person name="Dedysh S.N."/>
            <person name="Kulichevskaya I.S."/>
            <person name="Beletsky A.V."/>
            <person name="Rakitin A.L."/>
            <person name="Mardanov A.V."/>
            <person name="Ivanova A.A."/>
            <person name="Saltykova V.X."/>
            <person name="Rijpstra W.I.C."/>
            <person name="Sinninghe Damste J.S."/>
            <person name="Ravin N.V."/>
        </authorList>
    </citation>
    <scope>NUCLEOTIDE SEQUENCE [LARGE SCALE GENOMIC DNA]</scope>
    <source>
        <strain evidence="3">PX69</strain>
    </source>
</reference>
<dbReference type="EMBL" id="AP021861">
    <property type="protein sequence ID" value="BBO35701.1"/>
    <property type="molecule type" value="Genomic_DNA"/>
</dbReference>
<keyword evidence="3" id="KW-1185">Reference proteome</keyword>
<accession>A0A5K7XKJ9</accession>
<dbReference type="KEGG" id="lpav:PLANPX_5313"/>
<name>A0A5K7XKJ9_9BACT</name>